<dbReference type="Pfam" id="PF16493">
    <property type="entry name" value="Meis_PKNOX_N"/>
    <property type="match status" value="1"/>
</dbReference>
<name>A0A1I8BJN8_MELHA</name>
<proteinExistence type="predicted"/>
<dbReference type="WBParaSite" id="MhA1_Contig275.frz3.gene1">
    <property type="protein sequence ID" value="MhA1_Contig275.frz3.gene1"/>
    <property type="gene ID" value="MhA1_Contig275.frz3.gene1"/>
</dbReference>
<evidence type="ECO:0000256" key="2">
    <source>
        <dbReference type="SAM" id="MobiDB-lite"/>
    </source>
</evidence>
<feature type="compositionally biased region" description="Polar residues" evidence="2">
    <location>
        <begin position="10"/>
        <end position="30"/>
    </location>
</feature>
<reference evidence="5" key="1">
    <citation type="submission" date="2016-11" db="UniProtKB">
        <authorList>
            <consortium name="WormBaseParasite"/>
        </authorList>
    </citation>
    <scope>IDENTIFICATION</scope>
</reference>
<dbReference type="Proteomes" id="UP000095281">
    <property type="component" value="Unplaced"/>
</dbReference>
<keyword evidence="4" id="KW-1185">Reference proteome</keyword>
<accession>A0A1I8BJN8</accession>
<organism evidence="4 5">
    <name type="scientific">Meloidogyne hapla</name>
    <name type="common">Root-knot nematode worm</name>
    <dbReference type="NCBI Taxonomy" id="6305"/>
    <lineage>
        <taxon>Eukaryota</taxon>
        <taxon>Metazoa</taxon>
        <taxon>Ecdysozoa</taxon>
        <taxon>Nematoda</taxon>
        <taxon>Chromadorea</taxon>
        <taxon>Rhabditida</taxon>
        <taxon>Tylenchina</taxon>
        <taxon>Tylenchomorpha</taxon>
        <taxon>Tylenchoidea</taxon>
        <taxon>Meloidogynidae</taxon>
        <taxon>Meloidogyninae</taxon>
        <taxon>Meloidogyne</taxon>
    </lineage>
</organism>
<dbReference type="AlphaFoldDB" id="A0A1I8BJN8"/>
<evidence type="ECO:0000313" key="5">
    <source>
        <dbReference type="WBParaSite" id="MhA1_Contig275.frz3.gene1"/>
    </source>
</evidence>
<evidence type="ECO:0000256" key="1">
    <source>
        <dbReference type="ARBA" id="ARBA00023242"/>
    </source>
</evidence>
<feature type="region of interest" description="Disordered" evidence="2">
    <location>
        <begin position="236"/>
        <end position="301"/>
    </location>
</feature>
<feature type="compositionally biased region" description="Basic residues" evidence="2">
    <location>
        <begin position="257"/>
        <end position="268"/>
    </location>
</feature>
<feature type="compositionally biased region" description="Polar residues" evidence="2">
    <location>
        <begin position="271"/>
        <end position="291"/>
    </location>
</feature>
<evidence type="ECO:0000313" key="4">
    <source>
        <dbReference type="Proteomes" id="UP000095281"/>
    </source>
</evidence>
<dbReference type="InterPro" id="IPR032453">
    <property type="entry name" value="PKNOX/Meis_N"/>
</dbReference>
<evidence type="ECO:0000259" key="3">
    <source>
        <dbReference type="Pfam" id="PF16493"/>
    </source>
</evidence>
<feature type="region of interest" description="Disordered" evidence="2">
    <location>
        <begin position="1"/>
        <end position="61"/>
    </location>
</feature>
<keyword evidence="1" id="KW-0539">Nucleus</keyword>
<sequence length="318" mass="34574">MLTISKKYADNNNSATTPGRSTTAALNYNLPSGLGESPHHHHLYGIIPPQTPGSHHPPDPQQLSTLGFFAAAAAGGQTTPGYHTPVTAGAAGLMPLMGGGGGGGEQIDSNQLKQKKELIYNHPLFPLLTVLFEKCELATCTPREPVRPAELGGDQVDILNVCSAGSFSEDIAEFAATVQMNKPYYVPNPELDSLMLNAIQVLRFHLLELEKVHELCDNFCAKYVNKIIDRTKIDIMSGEQPQPPSTGPPGMLEHQRRNSNNHQHHRGRAGGSNQSPGTSSSLDQTPSNFSANMGDVQQQQQQQYLHNIDHQQLVEFFI</sequence>
<feature type="domain" description="MEIS N-terminal" evidence="3">
    <location>
        <begin position="112"/>
        <end position="227"/>
    </location>
</feature>
<protein>
    <submittedName>
        <fullName evidence="5">Meis_PKNOX_N domain-containing protein</fullName>
    </submittedName>
</protein>